<evidence type="ECO:0000256" key="1">
    <source>
        <dbReference type="ARBA" id="ARBA00004651"/>
    </source>
</evidence>
<comment type="caution">
    <text evidence="11">The sequence shown here is derived from an EMBL/GenBank/DDBJ whole genome shotgun (WGS) entry which is preliminary data.</text>
</comment>
<evidence type="ECO:0000256" key="9">
    <source>
        <dbReference type="SAM" id="MobiDB-lite"/>
    </source>
</evidence>
<accession>A0A0R1QVB7</accession>
<feature type="transmembrane region" description="Helical" evidence="10">
    <location>
        <begin position="179"/>
        <end position="199"/>
    </location>
</feature>
<sequence length="269" mass="28269">MNMSILAVLVIAFLAGVEGVVDEWEFHQPIIACTLVGLAVGHPLSGVALGASLQLVTLGWMNIGTAVAPDPALAAVVAAWWISGPAHLPVAAGVILALPLAWVGQALTRLLRQLIVPLVAQADVAAAQGDLHRISRLHLYSAALQGIRVVIPTALLLLIPAAWLQHAYQALPTSVQGGLRVAAGMLVVVSFAIVINMMASRQLWPFFFLGFALATDQHLSLIALGMIGVALACVYVYVWPTHGSGPHDQQGGGSSADDEDDLDRELDDL</sequence>
<feature type="compositionally biased region" description="Acidic residues" evidence="9">
    <location>
        <begin position="256"/>
        <end position="269"/>
    </location>
</feature>
<evidence type="ECO:0000256" key="10">
    <source>
        <dbReference type="SAM" id="Phobius"/>
    </source>
</evidence>
<reference evidence="11 12" key="1">
    <citation type="journal article" date="2015" name="Genome Announc.">
        <title>Expanding the biotechnology potential of lactobacilli through comparative genomics of 213 strains and associated genera.</title>
        <authorList>
            <person name="Sun Z."/>
            <person name="Harris H.M."/>
            <person name="McCann A."/>
            <person name="Guo C."/>
            <person name="Argimon S."/>
            <person name="Zhang W."/>
            <person name="Yang X."/>
            <person name="Jeffery I.B."/>
            <person name="Cooney J.C."/>
            <person name="Kagawa T.F."/>
            <person name="Liu W."/>
            <person name="Song Y."/>
            <person name="Salvetti E."/>
            <person name="Wrobel A."/>
            <person name="Rasinkangas P."/>
            <person name="Parkhill J."/>
            <person name="Rea M.C."/>
            <person name="O'Sullivan O."/>
            <person name="Ritari J."/>
            <person name="Douillard F.P."/>
            <person name="Paul Ross R."/>
            <person name="Yang R."/>
            <person name="Briner A.E."/>
            <person name="Felis G.E."/>
            <person name="de Vos W.M."/>
            <person name="Barrangou R."/>
            <person name="Klaenhammer T.R."/>
            <person name="Caufield P.W."/>
            <person name="Cui Y."/>
            <person name="Zhang H."/>
            <person name="O'Toole P.W."/>
        </authorList>
    </citation>
    <scope>NUCLEOTIDE SEQUENCE [LARGE SCALE GENOMIC DNA]</scope>
    <source>
        <strain evidence="11 12">DSM 15429</strain>
    </source>
</reference>
<evidence type="ECO:0000256" key="2">
    <source>
        <dbReference type="ARBA" id="ARBA00022448"/>
    </source>
</evidence>
<dbReference type="PROSITE" id="PS51106">
    <property type="entry name" value="PTS_EIIC_TYPE_4"/>
    <property type="match status" value="1"/>
</dbReference>
<feature type="transmembrane region" description="Helical" evidence="10">
    <location>
        <begin position="88"/>
        <end position="107"/>
    </location>
</feature>
<dbReference type="PANTHER" id="PTHR32502:SF25">
    <property type="entry name" value="PHOSPHOTRANSFERASE SYSTEM, MANNOSE-SPECIFIC EIIC"/>
    <property type="match status" value="1"/>
</dbReference>
<feature type="transmembrane region" description="Helical" evidence="10">
    <location>
        <begin position="29"/>
        <end position="51"/>
    </location>
</feature>
<dbReference type="InterPro" id="IPR004700">
    <property type="entry name" value="PTS_IIC_man"/>
</dbReference>
<evidence type="ECO:0000256" key="5">
    <source>
        <dbReference type="ARBA" id="ARBA00022683"/>
    </source>
</evidence>
<organism evidence="11 12">
    <name type="scientific">Levilactobacillus spicheri DSM 15429</name>
    <dbReference type="NCBI Taxonomy" id="1423805"/>
    <lineage>
        <taxon>Bacteria</taxon>
        <taxon>Bacillati</taxon>
        <taxon>Bacillota</taxon>
        <taxon>Bacilli</taxon>
        <taxon>Lactobacillales</taxon>
        <taxon>Lactobacillaceae</taxon>
        <taxon>Levilactobacillus</taxon>
    </lineage>
</organism>
<dbReference type="GO" id="GO:0005886">
    <property type="term" value="C:plasma membrane"/>
    <property type="evidence" value="ECO:0007669"/>
    <property type="project" value="UniProtKB-SubCell"/>
</dbReference>
<dbReference type="Proteomes" id="UP000051835">
    <property type="component" value="Unassembled WGS sequence"/>
</dbReference>
<keyword evidence="3" id="KW-1003">Cell membrane</keyword>
<name>A0A0R1QVB7_9LACO</name>
<keyword evidence="2" id="KW-0813">Transport</keyword>
<dbReference type="GO" id="GO:0009401">
    <property type="term" value="P:phosphoenolpyruvate-dependent sugar phosphotransferase system"/>
    <property type="evidence" value="ECO:0007669"/>
    <property type="project" value="UniProtKB-KW"/>
</dbReference>
<dbReference type="PATRIC" id="fig|1423805.4.peg.1634"/>
<dbReference type="NCBIfam" id="NF011647">
    <property type="entry name" value="PRK15065.1"/>
    <property type="match status" value="1"/>
</dbReference>
<gene>
    <name evidence="11" type="ORF">FD37_GL001597</name>
</gene>
<evidence type="ECO:0000256" key="3">
    <source>
        <dbReference type="ARBA" id="ARBA00022475"/>
    </source>
</evidence>
<evidence type="ECO:0000313" key="12">
    <source>
        <dbReference type="Proteomes" id="UP000051835"/>
    </source>
</evidence>
<evidence type="ECO:0000256" key="7">
    <source>
        <dbReference type="ARBA" id="ARBA00022989"/>
    </source>
</evidence>
<keyword evidence="7 10" id="KW-1133">Transmembrane helix</keyword>
<feature type="transmembrane region" description="Helical" evidence="10">
    <location>
        <begin position="219"/>
        <end position="238"/>
    </location>
</feature>
<dbReference type="PANTHER" id="PTHR32502">
    <property type="entry name" value="N-ACETYLGALACTOSAMINE PERMEASE II COMPONENT-RELATED"/>
    <property type="match status" value="1"/>
</dbReference>
<evidence type="ECO:0000313" key="11">
    <source>
        <dbReference type="EMBL" id="KRL48463.1"/>
    </source>
</evidence>
<keyword evidence="6 10" id="KW-0812">Transmembrane</keyword>
<proteinExistence type="predicted"/>
<keyword evidence="4" id="KW-0762">Sugar transport</keyword>
<keyword evidence="5" id="KW-0598">Phosphotransferase system</keyword>
<feature type="transmembrane region" description="Helical" evidence="10">
    <location>
        <begin position="137"/>
        <end position="159"/>
    </location>
</feature>
<evidence type="ECO:0000256" key="6">
    <source>
        <dbReference type="ARBA" id="ARBA00022692"/>
    </source>
</evidence>
<dbReference type="EMBL" id="AZFC01000016">
    <property type="protein sequence ID" value="KRL48463.1"/>
    <property type="molecule type" value="Genomic_DNA"/>
</dbReference>
<dbReference type="Pfam" id="PF03609">
    <property type="entry name" value="EII-Sor"/>
    <property type="match status" value="1"/>
</dbReference>
<dbReference type="InterPro" id="IPR050303">
    <property type="entry name" value="GatZ_KbaZ_carbometab"/>
</dbReference>
<feature type="transmembrane region" description="Helical" evidence="10">
    <location>
        <begin position="63"/>
        <end position="82"/>
    </location>
</feature>
<dbReference type="AlphaFoldDB" id="A0A0R1QVB7"/>
<keyword evidence="8 10" id="KW-0472">Membrane</keyword>
<comment type="subcellular location">
    <subcellularLocation>
        <location evidence="1">Cell membrane</location>
        <topology evidence="1">Multi-pass membrane protein</topology>
    </subcellularLocation>
</comment>
<evidence type="ECO:0000256" key="4">
    <source>
        <dbReference type="ARBA" id="ARBA00022597"/>
    </source>
</evidence>
<evidence type="ECO:0000256" key="8">
    <source>
        <dbReference type="ARBA" id="ARBA00023136"/>
    </source>
</evidence>
<dbReference type="RefSeq" id="WP_225436319.1">
    <property type="nucleotide sequence ID" value="NZ_AZFC01000016.1"/>
</dbReference>
<feature type="region of interest" description="Disordered" evidence="9">
    <location>
        <begin position="246"/>
        <end position="269"/>
    </location>
</feature>
<protein>
    <submittedName>
        <fullName evidence="11">Mannose-specific PTS system component IIC</fullName>
    </submittedName>
</protein>